<dbReference type="Proteomes" id="UP001166052">
    <property type="component" value="Unassembled WGS sequence"/>
</dbReference>
<dbReference type="InterPro" id="IPR007110">
    <property type="entry name" value="Ig-like_dom"/>
</dbReference>
<dbReference type="Pfam" id="PF22705">
    <property type="entry name" value="C2-set_3"/>
    <property type="match status" value="1"/>
</dbReference>
<evidence type="ECO:0000256" key="2">
    <source>
        <dbReference type="ARBA" id="ARBA00023136"/>
    </source>
</evidence>
<feature type="non-terminal residue" evidence="5">
    <location>
        <position position="235"/>
    </location>
</feature>
<gene>
    <name evidence="5" type="primary">Btn1a1_13</name>
    <name evidence="5" type="ORF">GTO92_0012952</name>
</gene>
<protein>
    <submittedName>
        <fullName evidence="5">BT1A1 protein</fullName>
    </submittedName>
</protein>
<comment type="subcellular location">
    <subcellularLocation>
        <location evidence="1">Membrane</location>
    </subcellularLocation>
</comment>
<evidence type="ECO:0000256" key="1">
    <source>
        <dbReference type="ARBA" id="ARBA00004370"/>
    </source>
</evidence>
<dbReference type="InterPro" id="IPR036179">
    <property type="entry name" value="Ig-like_dom_sf"/>
</dbReference>
<dbReference type="InterPro" id="IPR053896">
    <property type="entry name" value="BTN3A2-like_Ig-C"/>
</dbReference>
<sequence>VVGPSSDVLAFYGKDVILSASLSPTVSAEGFEVRWFRNDFDSPVLLYQNLQIRSEHQIQAYKGRATLFVEELVSGNVSLRLQNVRVSDGGLYRCFVDSGSYDEEAHITLNVEALGSPPLISMSSTEDQQTRLECSSEKWSSQPEVTWRDMNGVDVTSQSTLTVQRDDEGLLRVSSVIPIKWEFNVFSCLMRSDTTRPTWQSKLGVCDKKATYKTKGKNTSDEILDLLVCVRAQVV</sequence>
<keyword evidence="6" id="KW-1185">Reference proteome</keyword>
<feature type="domain" description="Ig-like" evidence="4">
    <location>
        <begin position="1"/>
        <end position="108"/>
    </location>
</feature>
<evidence type="ECO:0000313" key="5">
    <source>
        <dbReference type="EMBL" id="MBN3292679.1"/>
    </source>
</evidence>
<dbReference type="InterPro" id="IPR013783">
    <property type="entry name" value="Ig-like_fold"/>
</dbReference>
<dbReference type="PANTHER" id="PTHR24100">
    <property type="entry name" value="BUTYROPHILIN"/>
    <property type="match status" value="1"/>
</dbReference>
<evidence type="ECO:0000259" key="4">
    <source>
        <dbReference type="PROSITE" id="PS50835"/>
    </source>
</evidence>
<keyword evidence="2" id="KW-0472">Membrane</keyword>
<dbReference type="Gene3D" id="2.60.40.10">
    <property type="entry name" value="Immunoglobulins"/>
    <property type="match status" value="2"/>
</dbReference>
<feature type="non-terminal residue" evidence="5">
    <location>
        <position position="1"/>
    </location>
</feature>
<dbReference type="EMBL" id="JAAWVN010017845">
    <property type="protein sequence ID" value="MBN3292679.1"/>
    <property type="molecule type" value="Genomic_DNA"/>
</dbReference>
<feature type="domain" description="Ig-like" evidence="4">
    <location>
        <begin position="117"/>
        <end position="204"/>
    </location>
</feature>
<dbReference type="InterPro" id="IPR003599">
    <property type="entry name" value="Ig_sub"/>
</dbReference>
<reference evidence="5" key="1">
    <citation type="journal article" date="2021" name="Cell">
        <title>Tracing the genetic footprints of vertebrate landing in non-teleost ray-finned fishes.</title>
        <authorList>
            <person name="Bi X."/>
            <person name="Wang K."/>
            <person name="Yang L."/>
            <person name="Pan H."/>
            <person name="Jiang H."/>
            <person name="Wei Q."/>
            <person name="Fang M."/>
            <person name="Yu H."/>
            <person name="Zhu C."/>
            <person name="Cai Y."/>
            <person name="He Y."/>
            <person name="Gan X."/>
            <person name="Zeng H."/>
            <person name="Yu D."/>
            <person name="Zhu Y."/>
            <person name="Jiang H."/>
            <person name="Qiu Q."/>
            <person name="Yang H."/>
            <person name="Zhang Y.E."/>
            <person name="Wang W."/>
            <person name="Zhu M."/>
            <person name="He S."/>
            <person name="Zhang G."/>
        </authorList>
    </citation>
    <scope>NUCLEOTIDE SEQUENCE</scope>
    <source>
        <strain evidence="5">Bchr_001</strain>
    </source>
</reference>
<accession>A0ABS2Z1Q2</accession>
<dbReference type="SUPFAM" id="SSF48726">
    <property type="entry name" value="Immunoglobulin"/>
    <property type="match status" value="2"/>
</dbReference>
<proteinExistence type="predicted"/>
<dbReference type="SMART" id="SM00409">
    <property type="entry name" value="IG"/>
    <property type="match status" value="1"/>
</dbReference>
<dbReference type="Pfam" id="PF07686">
    <property type="entry name" value="V-set"/>
    <property type="match status" value="1"/>
</dbReference>
<dbReference type="PANTHER" id="PTHR24100:SF130">
    <property type="entry name" value="BUTYROPHILIN-LIKE PROTEIN 9"/>
    <property type="match status" value="1"/>
</dbReference>
<dbReference type="InterPro" id="IPR050504">
    <property type="entry name" value="IgSF_BTN/MOG"/>
</dbReference>
<name>A0ABS2Z1Q2_POLSE</name>
<evidence type="ECO:0000313" key="6">
    <source>
        <dbReference type="Proteomes" id="UP001166052"/>
    </source>
</evidence>
<dbReference type="PROSITE" id="PS50835">
    <property type="entry name" value="IG_LIKE"/>
    <property type="match status" value="2"/>
</dbReference>
<comment type="caution">
    <text evidence="5">The sequence shown here is derived from an EMBL/GenBank/DDBJ whole genome shotgun (WGS) entry which is preliminary data.</text>
</comment>
<organism evidence="5 6">
    <name type="scientific">Polypterus senegalus</name>
    <name type="common">Senegal bichir</name>
    <dbReference type="NCBI Taxonomy" id="55291"/>
    <lineage>
        <taxon>Eukaryota</taxon>
        <taxon>Metazoa</taxon>
        <taxon>Chordata</taxon>
        <taxon>Craniata</taxon>
        <taxon>Vertebrata</taxon>
        <taxon>Euteleostomi</taxon>
        <taxon>Actinopterygii</taxon>
        <taxon>Polypteriformes</taxon>
        <taxon>Polypteridae</taxon>
        <taxon>Polypterus</taxon>
    </lineage>
</organism>
<evidence type="ECO:0000256" key="3">
    <source>
        <dbReference type="ARBA" id="ARBA00023319"/>
    </source>
</evidence>
<dbReference type="InterPro" id="IPR013106">
    <property type="entry name" value="Ig_V-set"/>
</dbReference>
<keyword evidence="3" id="KW-0393">Immunoglobulin domain</keyword>